<feature type="transmembrane region" description="Helical" evidence="2">
    <location>
        <begin position="242"/>
        <end position="262"/>
    </location>
</feature>
<feature type="region of interest" description="Disordered" evidence="1">
    <location>
        <begin position="275"/>
        <end position="330"/>
    </location>
</feature>
<organism evidence="4">
    <name type="scientific">Microbotryum lychnidis-dioicae (strain p1A1 Lamole / MvSl-1064)</name>
    <name type="common">Anther smut fungus</name>
    <dbReference type="NCBI Taxonomy" id="683840"/>
    <lineage>
        <taxon>Eukaryota</taxon>
        <taxon>Fungi</taxon>
        <taxon>Dikarya</taxon>
        <taxon>Basidiomycota</taxon>
        <taxon>Pucciniomycotina</taxon>
        <taxon>Microbotryomycetes</taxon>
        <taxon>Microbotryales</taxon>
        <taxon>Microbotryaceae</taxon>
        <taxon>Microbotryum</taxon>
    </lineage>
</organism>
<feature type="domain" description="DUF6534" evidence="3">
    <location>
        <begin position="178"/>
        <end position="266"/>
    </location>
</feature>
<sequence length="408" mass="44535">MSTPAQSPMTPQQAITMLDRLFGPMIVGVFLQTFVIGILFVQASHYFSRSTPDPLLCRIVLIVIGLALCAKSVLDIQNVYRDHIFAVNDPTASTISHLLLSRTILAEVPHFAAQCFLTFQIWVTSDNMIIPTLVGAVGSLLSLALFIVFASKRVLDLKAVATATDVTKWIPPWVFSCAAVDVYLSLVLAYFVLKTKKLKPTSRFDMNVIGQIGSTAVTICLPGAIMTVLMAILEISETKVEIWMFFAVPLASVYCMCVLYALNSRDDLTEGSSAHAWSSHEHGTGIHGHGGIGSDPGNSKAHPVSTIFTRSKDPRNQQTGSFAANGEAGNANGDLELAELEKGDHGATLEEDQDPDQGGFIPKSMKKHRKGMRSGVEFEVQVTRTIEKYDTFDDSNVERIEHQFAKGQ</sequence>
<name>U5H6C0_USTV1</name>
<feature type="compositionally biased region" description="Gly residues" evidence="1">
    <location>
        <begin position="285"/>
        <end position="294"/>
    </location>
</feature>
<dbReference type="EnsemblFungi" id="MVLG_02823T0">
    <property type="protein sequence ID" value="MVLG_02823T0"/>
    <property type="gene ID" value="MVLG_02823"/>
</dbReference>
<evidence type="ECO:0000256" key="1">
    <source>
        <dbReference type="SAM" id="MobiDB-lite"/>
    </source>
</evidence>
<feature type="transmembrane region" description="Helical" evidence="2">
    <location>
        <begin position="21"/>
        <end position="43"/>
    </location>
</feature>
<keyword evidence="2" id="KW-1133">Transmembrane helix</keyword>
<feature type="transmembrane region" description="Helical" evidence="2">
    <location>
        <begin position="170"/>
        <end position="193"/>
    </location>
</feature>
<dbReference type="PANTHER" id="PTHR40465:SF1">
    <property type="entry name" value="DUF6534 DOMAIN-CONTAINING PROTEIN"/>
    <property type="match status" value="1"/>
</dbReference>
<evidence type="ECO:0000313" key="5">
    <source>
        <dbReference type="EnsemblFungi" id="MVLG_02823T0"/>
    </source>
</evidence>
<dbReference type="OrthoDB" id="3265526at2759"/>
<accession>U5H6C0</accession>
<reference evidence="4 6" key="3">
    <citation type="journal article" date="2015" name="BMC Genomics">
        <title>Sex and parasites: genomic and transcriptomic analysis of Microbotryum lychnidis-dioicae, the biotrophic and plant-castrating anther smut fungus.</title>
        <authorList>
            <person name="Perlin M.H."/>
            <person name="Amselem J."/>
            <person name="Fontanillas E."/>
            <person name="Toh S.S."/>
            <person name="Chen Z."/>
            <person name="Goldberg J."/>
            <person name="Duplessis S."/>
            <person name="Henrissat B."/>
            <person name="Young S."/>
            <person name="Zeng Q."/>
            <person name="Aguileta G."/>
            <person name="Petit E."/>
            <person name="Badouin H."/>
            <person name="Andrews J."/>
            <person name="Razeeq D."/>
            <person name="Gabaldon T."/>
            <person name="Quesneville H."/>
            <person name="Giraud T."/>
            <person name="Hood M.E."/>
            <person name="Schultz D.J."/>
            <person name="Cuomo C.A."/>
        </authorList>
    </citation>
    <scope>NUCLEOTIDE SEQUENCE [LARGE SCALE GENOMIC DNA]</scope>
    <source>
        <strain evidence="4">P1A1 Lamole</strain>
        <strain evidence="6">p1A1 Lamole</strain>
    </source>
</reference>
<dbReference type="STRING" id="683840.U5H6C0"/>
<evidence type="ECO:0000259" key="3">
    <source>
        <dbReference type="Pfam" id="PF20152"/>
    </source>
</evidence>
<keyword evidence="6" id="KW-1185">Reference proteome</keyword>
<evidence type="ECO:0000313" key="6">
    <source>
        <dbReference type="Proteomes" id="UP000017200"/>
    </source>
</evidence>
<dbReference type="HOGENOM" id="CLU_674731_0_0_1"/>
<dbReference type="InterPro" id="IPR045339">
    <property type="entry name" value="DUF6534"/>
</dbReference>
<dbReference type="Pfam" id="PF20152">
    <property type="entry name" value="DUF6534"/>
    <property type="match status" value="1"/>
</dbReference>
<feature type="transmembrane region" description="Helical" evidence="2">
    <location>
        <begin position="214"/>
        <end position="236"/>
    </location>
</feature>
<feature type="region of interest" description="Disordered" evidence="1">
    <location>
        <begin position="347"/>
        <end position="374"/>
    </location>
</feature>
<dbReference type="EMBL" id="GL541665">
    <property type="protein sequence ID" value="KDE06936.1"/>
    <property type="molecule type" value="Genomic_DNA"/>
</dbReference>
<feature type="transmembrane region" description="Helical" evidence="2">
    <location>
        <begin position="55"/>
        <end position="74"/>
    </location>
</feature>
<gene>
    <name evidence="4" type="ORF">MVLG_02823</name>
</gene>
<reference evidence="6" key="1">
    <citation type="submission" date="2010-11" db="EMBL/GenBank/DDBJ databases">
        <title>The genome sequence of Microbotryum violaceum strain p1A1 Lamole.</title>
        <authorList>
            <person name="Cuomo C."/>
            <person name="Perlin M."/>
            <person name="Young S.K."/>
            <person name="Zeng Q."/>
            <person name="Gargeya S."/>
            <person name="Alvarado L."/>
            <person name="Berlin A."/>
            <person name="Chapman S.B."/>
            <person name="Chen Z."/>
            <person name="Freedman E."/>
            <person name="Gellesch M."/>
            <person name="Goldberg J."/>
            <person name="Griggs A."/>
            <person name="Gujja S."/>
            <person name="Heilman E."/>
            <person name="Heiman D."/>
            <person name="Howarth C."/>
            <person name="Mehta T."/>
            <person name="Neiman D."/>
            <person name="Pearson M."/>
            <person name="Roberts A."/>
            <person name="Saif S."/>
            <person name="Shea T."/>
            <person name="Shenoy N."/>
            <person name="Sisk P."/>
            <person name="Stolte C."/>
            <person name="Sykes S."/>
            <person name="White J."/>
            <person name="Yandava C."/>
            <person name="Haas B."/>
            <person name="Nusbaum C."/>
            <person name="Birren B."/>
        </authorList>
    </citation>
    <scope>NUCLEOTIDE SEQUENCE [LARGE SCALE GENOMIC DNA]</scope>
    <source>
        <strain evidence="6">p1A1 Lamole</strain>
    </source>
</reference>
<evidence type="ECO:0000313" key="4">
    <source>
        <dbReference type="EMBL" id="KDE06936.1"/>
    </source>
</evidence>
<dbReference type="EMBL" id="AEIJ01000269">
    <property type="status" value="NOT_ANNOTATED_CDS"/>
    <property type="molecule type" value="Genomic_DNA"/>
</dbReference>
<keyword evidence="2" id="KW-0472">Membrane</keyword>
<dbReference type="AlphaFoldDB" id="U5H6C0"/>
<proteinExistence type="predicted"/>
<dbReference type="Proteomes" id="UP000017200">
    <property type="component" value="Unassembled WGS sequence"/>
</dbReference>
<evidence type="ECO:0000256" key="2">
    <source>
        <dbReference type="SAM" id="Phobius"/>
    </source>
</evidence>
<feature type="transmembrane region" description="Helical" evidence="2">
    <location>
        <begin position="128"/>
        <end position="150"/>
    </location>
</feature>
<reference evidence="4" key="2">
    <citation type="submission" date="2010-11" db="EMBL/GenBank/DDBJ databases">
        <authorList>
            <consortium name="The Broad Institute Genome Sequencing Platform"/>
            <person name="Earl A."/>
            <person name="Ward D."/>
            <person name="Feldgarden M."/>
            <person name="Gevers D."/>
            <person name="Butler R."/>
            <person name="Young S.K."/>
            <person name="Zeng Q."/>
            <person name="Gargeya S."/>
            <person name="Fitzgerald M."/>
            <person name="Haas B."/>
            <person name="Abouelleil A."/>
            <person name="Alvarado L."/>
            <person name="Arachchi H.M."/>
            <person name="Berlin A."/>
            <person name="Brown A."/>
            <person name="Chapman S.B."/>
            <person name="Chen Z."/>
            <person name="Dunbar C."/>
            <person name="Freedman E."/>
            <person name="Gearin G."/>
            <person name="Gellesch M."/>
            <person name="Goldberg J."/>
            <person name="Griggs A."/>
            <person name="Gujja S."/>
            <person name="Heilman E."/>
            <person name="Heiman D."/>
            <person name="Howarth C."/>
            <person name="Larson L."/>
            <person name="Lui A."/>
            <person name="MacDonald P.J.P."/>
            <person name="Mehta T."/>
            <person name="Montmayeur A."/>
            <person name="Murphy C."/>
            <person name="Neiman D."/>
            <person name="Pearson M."/>
            <person name="Priest M."/>
            <person name="Roberts A."/>
            <person name="Saif S."/>
            <person name="Shea T."/>
            <person name="Shenoy N."/>
            <person name="Sisk P."/>
            <person name="Stolte C."/>
            <person name="Sykes S."/>
            <person name="White J."/>
            <person name="Yandava C."/>
            <person name="Wortman J."/>
            <person name="Nusbaum C."/>
            <person name="Birren B."/>
        </authorList>
    </citation>
    <scope>NUCLEOTIDE SEQUENCE</scope>
    <source>
        <strain evidence="4">P1A1 Lamole</strain>
    </source>
</reference>
<dbReference type="InParanoid" id="U5H6C0"/>
<reference evidence="5" key="4">
    <citation type="submission" date="2015-06" db="UniProtKB">
        <authorList>
            <consortium name="EnsemblFungi"/>
        </authorList>
    </citation>
    <scope>IDENTIFICATION</scope>
</reference>
<dbReference type="PANTHER" id="PTHR40465">
    <property type="entry name" value="CHROMOSOME 1, WHOLE GENOME SHOTGUN SEQUENCE"/>
    <property type="match status" value="1"/>
</dbReference>
<protein>
    <recommendedName>
        <fullName evidence="3">DUF6534 domain-containing protein</fullName>
    </recommendedName>
</protein>
<keyword evidence="2" id="KW-0812">Transmembrane</keyword>